<dbReference type="SUPFAM" id="SSF49303">
    <property type="entry name" value="beta-Galactosidase/glucuronidase domain"/>
    <property type="match status" value="1"/>
</dbReference>
<dbReference type="Proteomes" id="UP000287033">
    <property type="component" value="Unassembled WGS sequence"/>
</dbReference>
<gene>
    <name evidence="4" type="ORF">chiPu_0022859</name>
</gene>
<dbReference type="InterPro" id="IPR050887">
    <property type="entry name" value="Beta-mannosidase_GH2"/>
</dbReference>
<comment type="caution">
    <text evidence="4">The sequence shown here is derived from an EMBL/GenBank/DDBJ whole genome shotgun (WGS) entry which is preliminary data.</text>
</comment>
<feature type="domain" description="Mannosidase Ig/CBM-like" evidence="3">
    <location>
        <begin position="60"/>
        <end position="153"/>
    </location>
</feature>
<proteinExistence type="predicted"/>
<feature type="transmembrane region" description="Helical" evidence="2">
    <location>
        <begin position="12"/>
        <end position="30"/>
    </location>
</feature>
<evidence type="ECO:0000259" key="3">
    <source>
        <dbReference type="Pfam" id="PF17786"/>
    </source>
</evidence>
<evidence type="ECO:0000313" key="5">
    <source>
        <dbReference type="Proteomes" id="UP000287033"/>
    </source>
</evidence>
<dbReference type="OMA" id="CVYATES"/>
<dbReference type="EMBL" id="BEZZ01012167">
    <property type="protein sequence ID" value="GCC39361.1"/>
    <property type="molecule type" value="Genomic_DNA"/>
</dbReference>
<dbReference type="AlphaFoldDB" id="A0A401T9N9"/>
<accession>A0A401T9N9</accession>
<sequence>NFKASQSKRRCIFSYSFVAAKNISFFLLLLEYGGKWKMLHYFARNFFASVLPVAFEEHGTLFIYGVSDLPSDLKVMLQVKVYQWNLMEPVCVYATESFILKARTSAPVYKEITDNLLRRCDCSRYNCVVTFYLKENGTQLGPSNYYLLSSLKDAQMLRKPQVNVSNNIMPS</sequence>
<dbReference type="PANTHER" id="PTHR43730">
    <property type="entry name" value="BETA-MANNOSIDASE"/>
    <property type="match status" value="1"/>
</dbReference>
<evidence type="ECO:0000256" key="2">
    <source>
        <dbReference type="SAM" id="Phobius"/>
    </source>
</evidence>
<evidence type="ECO:0000256" key="1">
    <source>
        <dbReference type="ARBA" id="ARBA00023295"/>
    </source>
</evidence>
<dbReference type="GO" id="GO:0006516">
    <property type="term" value="P:glycoprotein catabolic process"/>
    <property type="evidence" value="ECO:0007669"/>
    <property type="project" value="TreeGrafter"/>
</dbReference>
<dbReference type="PANTHER" id="PTHR43730:SF1">
    <property type="entry name" value="BETA-MANNOSIDASE"/>
    <property type="match status" value="1"/>
</dbReference>
<dbReference type="STRING" id="137246.A0A401T9N9"/>
<protein>
    <recommendedName>
        <fullName evidence="3">Mannosidase Ig/CBM-like domain-containing protein</fullName>
    </recommendedName>
</protein>
<keyword evidence="1" id="KW-0378">Hydrolase</keyword>
<organism evidence="4 5">
    <name type="scientific">Chiloscyllium punctatum</name>
    <name type="common">Brownbanded bambooshark</name>
    <name type="synonym">Hemiscyllium punctatum</name>
    <dbReference type="NCBI Taxonomy" id="137246"/>
    <lineage>
        <taxon>Eukaryota</taxon>
        <taxon>Metazoa</taxon>
        <taxon>Chordata</taxon>
        <taxon>Craniata</taxon>
        <taxon>Vertebrata</taxon>
        <taxon>Chondrichthyes</taxon>
        <taxon>Elasmobranchii</taxon>
        <taxon>Galeomorphii</taxon>
        <taxon>Galeoidea</taxon>
        <taxon>Orectolobiformes</taxon>
        <taxon>Hemiscylliidae</taxon>
        <taxon>Chiloscyllium</taxon>
    </lineage>
</organism>
<keyword evidence="1" id="KW-0326">Glycosidase</keyword>
<dbReference type="InterPro" id="IPR041447">
    <property type="entry name" value="Mannosidase_ig"/>
</dbReference>
<dbReference type="Gene3D" id="2.60.40.10">
    <property type="entry name" value="Immunoglobulins"/>
    <property type="match status" value="1"/>
</dbReference>
<evidence type="ECO:0000313" key="4">
    <source>
        <dbReference type="EMBL" id="GCC39361.1"/>
    </source>
</evidence>
<name>A0A401T9N9_CHIPU</name>
<dbReference type="Pfam" id="PF17786">
    <property type="entry name" value="Mannosidase_ig"/>
    <property type="match status" value="1"/>
</dbReference>
<keyword evidence="5" id="KW-1185">Reference proteome</keyword>
<feature type="non-terminal residue" evidence="4">
    <location>
        <position position="1"/>
    </location>
</feature>
<keyword evidence="2" id="KW-0812">Transmembrane</keyword>
<dbReference type="InterPro" id="IPR013783">
    <property type="entry name" value="Ig-like_fold"/>
</dbReference>
<dbReference type="GO" id="GO:0004567">
    <property type="term" value="F:beta-mannosidase activity"/>
    <property type="evidence" value="ECO:0007669"/>
    <property type="project" value="TreeGrafter"/>
</dbReference>
<keyword evidence="2" id="KW-1133">Transmembrane helix</keyword>
<dbReference type="InterPro" id="IPR036156">
    <property type="entry name" value="Beta-gal/glucu_dom_sf"/>
</dbReference>
<reference evidence="4 5" key="1">
    <citation type="journal article" date="2018" name="Nat. Ecol. Evol.">
        <title>Shark genomes provide insights into elasmobranch evolution and the origin of vertebrates.</title>
        <authorList>
            <person name="Hara Y"/>
            <person name="Yamaguchi K"/>
            <person name="Onimaru K"/>
            <person name="Kadota M"/>
            <person name="Koyanagi M"/>
            <person name="Keeley SD"/>
            <person name="Tatsumi K"/>
            <person name="Tanaka K"/>
            <person name="Motone F"/>
            <person name="Kageyama Y"/>
            <person name="Nozu R"/>
            <person name="Adachi N"/>
            <person name="Nishimura O"/>
            <person name="Nakagawa R"/>
            <person name="Tanegashima C"/>
            <person name="Kiyatake I"/>
            <person name="Matsumoto R"/>
            <person name="Murakumo K"/>
            <person name="Nishida K"/>
            <person name="Terakita A"/>
            <person name="Kuratani S"/>
            <person name="Sato K"/>
            <person name="Hyodo S Kuraku.S."/>
        </authorList>
    </citation>
    <scope>NUCLEOTIDE SEQUENCE [LARGE SCALE GENOMIC DNA]</scope>
</reference>
<dbReference type="OrthoDB" id="2866996at2759"/>
<keyword evidence="2" id="KW-0472">Membrane</keyword>